<dbReference type="InterPro" id="IPR001387">
    <property type="entry name" value="Cro/C1-type_HTH"/>
</dbReference>
<protein>
    <submittedName>
        <fullName evidence="3">Helix-turn-helix protein</fullName>
    </submittedName>
</protein>
<dbReference type="CDD" id="cd00093">
    <property type="entry name" value="HTH_XRE"/>
    <property type="match status" value="1"/>
</dbReference>
<accession>A0A9E7STB2</accession>
<keyword evidence="4" id="KW-1185">Reference proteome</keyword>
<evidence type="ECO:0000313" key="4">
    <source>
        <dbReference type="Proteomes" id="UP001056634"/>
    </source>
</evidence>
<dbReference type="Gene3D" id="1.10.260.40">
    <property type="entry name" value="lambda repressor-like DNA-binding domains"/>
    <property type="match status" value="1"/>
</dbReference>
<name>A0A9E7STB2_9CAUD</name>
<proteinExistence type="predicted"/>
<dbReference type="InterPro" id="IPR010982">
    <property type="entry name" value="Lambda_DNA-bd_dom_sf"/>
</dbReference>
<feature type="region of interest" description="Disordered" evidence="1">
    <location>
        <begin position="1"/>
        <end position="23"/>
    </location>
</feature>
<evidence type="ECO:0000256" key="1">
    <source>
        <dbReference type="SAM" id="MobiDB-lite"/>
    </source>
</evidence>
<sequence length="148" mass="16323">MTDIPQKPKKVSTGRKNGERYNTAEVDRRIATRLLTRRTEIGLTQKALALKMNLTPQQIAKYESGENRLMAGTIHLLAETLQVSPNYFYKDPSSNFPATDPALMDEHSALLAQGGVKLLADFTALSPGRRKVVAALVTSLTELKEPKS</sequence>
<dbReference type="SMART" id="SM00530">
    <property type="entry name" value="HTH_XRE"/>
    <property type="match status" value="1"/>
</dbReference>
<reference evidence="3" key="1">
    <citation type="submission" date="2022-04" db="EMBL/GenBank/DDBJ databases">
        <authorList>
            <person name="Friedrich I."/>
            <person name="Schneider D."/>
            <person name="Poehlein A."/>
            <person name="Hertel R."/>
            <person name="Daniel R."/>
        </authorList>
    </citation>
    <scope>NUCLEOTIDE SEQUENCE</scope>
</reference>
<evidence type="ECO:0000259" key="2">
    <source>
        <dbReference type="PROSITE" id="PS50943"/>
    </source>
</evidence>
<gene>
    <name evidence="3" type="ORF">MARCHEWKA_03980</name>
</gene>
<dbReference type="GO" id="GO:0003677">
    <property type="term" value="F:DNA binding"/>
    <property type="evidence" value="ECO:0007669"/>
    <property type="project" value="InterPro"/>
</dbReference>
<feature type="domain" description="HTH cro/C1-type" evidence="2">
    <location>
        <begin position="34"/>
        <end position="88"/>
    </location>
</feature>
<evidence type="ECO:0000313" key="3">
    <source>
        <dbReference type="EMBL" id="UTC28910.1"/>
    </source>
</evidence>
<dbReference type="PROSITE" id="PS50943">
    <property type="entry name" value="HTH_CROC1"/>
    <property type="match status" value="1"/>
</dbReference>
<dbReference type="Pfam" id="PF01381">
    <property type="entry name" value="HTH_3"/>
    <property type="match status" value="1"/>
</dbReference>
<organism evidence="3 4">
    <name type="scientific">Brevundimonas phage vB_BpoS-Marchewka</name>
    <dbReference type="NCBI Taxonomy" id="2948604"/>
    <lineage>
        <taxon>Viruses</taxon>
        <taxon>Duplodnaviria</taxon>
        <taxon>Heunggongvirae</taxon>
        <taxon>Uroviricota</taxon>
        <taxon>Caudoviricetes</taxon>
        <taxon>Jeanschmidtviridae</taxon>
        <taxon>Marchewkavirus</taxon>
        <taxon>Marchewkavirus marchewka</taxon>
    </lineage>
</organism>
<dbReference type="EMBL" id="ON529851">
    <property type="protein sequence ID" value="UTC28910.1"/>
    <property type="molecule type" value="Genomic_DNA"/>
</dbReference>
<dbReference type="Proteomes" id="UP001056634">
    <property type="component" value="Segment"/>
</dbReference>
<dbReference type="SUPFAM" id="SSF47413">
    <property type="entry name" value="lambda repressor-like DNA-binding domains"/>
    <property type="match status" value="1"/>
</dbReference>